<gene>
    <name evidence="4" type="ORF">PHYSODRAFT_489945</name>
</gene>
<dbReference type="RefSeq" id="XP_009524864.1">
    <property type="nucleotide sequence ID" value="XM_009526569.1"/>
</dbReference>
<dbReference type="AlphaFoldDB" id="G4ZCB9"/>
<dbReference type="SMR" id="G4ZCB9"/>
<dbReference type="Gene3D" id="3.30.40.10">
    <property type="entry name" value="Zinc/RING finger domain, C3HC4 (zinc finger)"/>
    <property type="match status" value="1"/>
</dbReference>
<dbReference type="InterPro" id="IPR029071">
    <property type="entry name" value="Ubiquitin-like_domsf"/>
</dbReference>
<dbReference type="KEGG" id="psoj:PHYSODRAFT_489945"/>
<dbReference type="PANTHER" id="PTHR10666">
    <property type="entry name" value="UBIQUITIN"/>
    <property type="match status" value="1"/>
</dbReference>
<name>G4ZCB9_PHYSP</name>
<proteinExistence type="predicted"/>
<dbReference type="InParanoid" id="G4ZCB9"/>
<dbReference type="SUPFAM" id="SSF54236">
    <property type="entry name" value="Ubiquitin-like"/>
    <property type="match status" value="1"/>
</dbReference>
<keyword evidence="1" id="KW-0863">Zinc-finger</keyword>
<feature type="domain" description="RING-type" evidence="3">
    <location>
        <begin position="312"/>
        <end position="361"/>
    </location>
</feature>
<dbReference type="EMBL" id="JH159153">
    <property type="protein sequence ID" value="EGZ22147.1"/>
    <property type="molecule type" value="Genomic_DNA"/>
</dbReference>
<dbReference type="CDD" id="cd16448">
    <property type="entry name" value="RING-H2"/>
    <property type="match status" value="1"/>
</dbReference>
<protein>
    <recommendedName>
        <fullName evidence="6">Ubiquitin-like domain-containing protein</fullName>
    </recommendedName>
</protein>
<dbReference type="FunFam" id="3.10.20.90:FF:000160">
    <property type="entry name" value="Polyubiquitin-C"/>
    <property type="match status" value="1"/>
</dbReference>
<dbReference type="InterPro" id="IPR001841">
    <property type="entry name" value="Znf_RING"/>
</dbReference>
<dbReference type="GeneID" id="20656489"/>
<evidence type="ECO:0000313" key="5">
    <source>
        <dbReference type="Proteomes" id="UP000002640"/>
    </source>
</evidence>
<dbReference type="SMART" id="SM00213">
    <property type="entry name" value="UBQ"/>
    <property type="match status" value="1"/>
</dbReference>
<dbReference type="InterPro" id="IPR050158">
    <property type="entry name" value="Ubiquitin_ubiquitin-like"/>
</dbReference>
<keyword evidence="1" id="KW-0479">Metal-binding</keyword>
<sequence>MSEMVFAVAWKQVYQQGIEGVVEVTSYDLPSENSKVSDLVQALDRKLRSERVCDGAIRKVRFLQLYGTRLDDDNRLLETLVPDLLHGCPRLLASTHLVAATASCGQVIIIKTLTGKTIEVSCHVANFVDEIKQRIQDQKGIPPDQQRLIFAARQLDDGRKLSDYGIQNGSVLHLVLRLRGGYVAPRCFANAPDWRICRDGLNIEGRCKNRACVAYKQLVIHPADFQVFNLMKDGGVKCPMCGSKVKPLTCGFYDCAWKFEGVKASDRFFASSPWRSASGETLLIITKTKSDSVAAKVPAATRSVVVRRDNVCSICWSLFGSTAKKCVTAAKCGHSFHKRCIDKWSEWCCGHDAQPSCSLCRKAT</sequence>
<feature type="domain" description="Ubiquitin-like" evidence="2">
    <location>
        <begin position="108"/>
        <end position="181"/>
    </location>
</feature>
<evidence type="ECO:0000259" key="3">
    <source>
        <dbReference type="PROSITE" id="PS50089"/>
    </source>
</evidence>
<dbReference type="PROSITE" id="PS50089">
    <property type="entry name" value="ZF_RING_2"/>
    <property type="match status" value="1"/>
</dbReference>
<dbReference type="InterPro" id="IPR019956">
    <property type="entry name" value="Ubiquitin_dom"/>
</dbReference>
<dbReference type="SUPFAM" id="SSF57850">
    <property type="entry name" value="RING/U-box"/>
    <property type="match status" value="1"/>
</dbReference>
<dbReference type="Proteomes" id="UP000002640">
    <property type="component" value="Unassembled WGS sequence"/>
</dbReference>
<keyword evidence="1" id="KW-0862">Zinc</keyword>
<evidence type="ECO:0000313" key="4">
    <source>
        <dbReference type="EMBL" id="EGZ22147.1"/>
    </source>
</evidence>
<evidence type="ECO:0000256" key="1">
    <source>
        <dbReference type="PROSITE-ProRule" id="PRU00175"/>
    </source>
</evidence>
<dbReference type="Pfam" id="PF00240">
    <property type="entry name" value="ubiquitin"/>
    <property type="match status" value="1"/>
</dbReference>
<dbReference type="PRINTS" id="PR00348">
    <property type="entry name" value="UBIQUITIN"/>
</dbReference>
<dbReference type="GO" id="GO:0008270">
    <property type="term" value="F:zinc ion binding"/>
    <property type="evidence" value="ECO:0007669"/>
    <property type="project" value="UniProtKB-KW"/>
</dbReference>
<dbReference type="Gene3D" id="3.10.20.90">
    <property type="entry name" value="Phosphatidylinositol 3-kinase Catalytic Subunit, Chain A, domain 1"/>
    <property type="match status" value="1"/>
</dbReference>
<organism evidence="4 5">
    <name type="scientific">Phytophthora sojae (strain P6497)</name>
    <name type="common">Soybean stem and root rot agent</name>
    <name type="synonym">Phytophthora megasperma f. sp. glycines</name>
    <dbReference type="NCBI Taxonomy" id="1094619"/>
    <lineage>
        <taxon>Eukaryota</taxon>
        <taxon>Sar</taxon>
        <taxon>Stramenopiles</taxon>
        <taxon>Oomycota</taxon>
        <taxon>Peronosporomycetes</taxon>
        <taxon>Peronosporales</taxon>
        <taxon>Peronosporaceae</taxon>
        <taxon>Phytophthora</taxon>
    </lineage>
</organism>
<reference evidence="4 5" key="1">
    <citation type="journal article" date="2006" name="Science">
        <title>Phytophthora genome sequences uncover evolutionary origins and mechanisms of pathogenesis.</title>
        <authorList>
            <person name="Tyler B.M."/>
            <person name="Tripathy S."/>
            <person name="Zhang X."/>
            <person name="Dehal P."/>
            <person name="Jiang R.H."/>
            <person name="Aerts A."/>
            <person name="Arredondo F.D."/>
            <person name="Baxter L."/>
            <person name="Bensasson D."/>
            <person name="Beynon J.L."/>
            <person name="Chapman J."/>
            <person name="Damasceno C.M."/>
            <person name="Dorrance A.E."/>
            <person name="Dou D."/>
            <person name="Dickerman A.W."/>
            <person name="Dubchak I.L."/>
            <person name="Garbelotto M."/>
            <person name="Gijzen M."/>
            <person name="Gordon S.G."/>
            <person name="Govers F."/>
            <person name="Grunwald N.J."/>
            <person name="Huang W."/>
            <person name="Ivors K.L."/>
            <person name="Jones R.W."/>
            <person name="Kamoun S."/>
            <person name="Krampis K."/>
            <person name="Lamour K.H."/>
            <person name="Lee M.K."/>
            <person name="McDonald W.H."/>
            <person name="Medina M."/>
            <person name="Meijer H.J."/>
            <person name="Nordberg E.K."/>
            <person name="Maclean D.J."/>
            <person name="Ospina-Giraldo M.D."/>
            <person name="Morris P.F."/>
            <person name="Phuntumart V."/>
            <person name="Putnam N.H."/>
            <person name="Rash S."/>
            <person name="Rose J.K."/>
            <person name="Sakihama Y."/>
            <person name="Salamov A.A."/>
            <person name="Savidor A."/>
            <person name="Scheuring C.F."/>
            <person name="Smith B.M."/>
            <person name="Sobral B.W."/>
            <person name="Terry A."/>
            <person name="Torto-Alalibo T.A."/>
            <person name="Win J."/>
            <person name="Xu Z."/>
            <person name="Zhang H."/>
            <person name="Grigoriev I.V."/>
            <person name="Rokhsar D.S."/>
            <person name="Boore J.L."/>
        </authorList>
    </citation>
    <scope>NUCLEOTIDE SEQUENCE [LARGE SCALE GENOMIC DNA]</scope>
    <source>
        <strain evidence="4 5">P6497</strain>
    </source>
</reference>
<dbReference type="InterPro" id="IPR000626">
    <property type="entry name" value="Ubiquitin-like_dom"/>
</dbReference>
<dbReference type="InterPro" id="IPR013083">
    <property type="entry name" value="Znf_RING/FYVE/PHD"/>
</dbReference>
<keyword evidence="5" id="KW-1185">Reference proteome</keyword>
<accession>G4ZCB9</accession>
<evidence type="ECO:0000259" key="2">
    <source>
        <dbReference type="PROSITE" id="PS50053"/>
    </source>
</evidence>
<dbReference type="PROSITE" id="PS50053">
    <property type="entry name" value="UBIQUITIN_2"/>
    <property type="match status" value="1"/>
</dbReference>
<evidence type="ECO:0008006" key="6">
    <source>
        <dbReference type="Google" id="ProtNLM"/>
    </source>
</evidence>
<dbReference type="STRING" id="1094619.G4ZCB9"/>